<evidence type="ECO:0000313" key="2">
    <source>
        <dbReference type="Proteomes" id="UP000466442"/>
    </source>
</evidence>
<dbReference type="Proteomes" id="UP000466442">
    <property type="component" value="Linkage Group LG1"/>
</dbReference>
<organism evidence="1 2">
    <name type="scientific">Apolygus lucorum</name>
    <name type="common">Small green plant bug</name>
    <name type="synonym">Lygocoris lucorum</name>
    <dbReference type="NCBI Taxonomy" id="248454"/>
    <lineage>
        <taxon>Eukaryota</taxon>
        <taxon>Metazoa</taxon>
        <taxon>Ecdysozoa</taxon>
        <taxon>Arthropoda</taxon>
        <taxon>Hexapoda</taxon>
        <taxon>Insecta</taxon>
        <taxon>Pterygota</taxon>
        <taxon>Neoptera</taxon>
        <taxon>Paraneoptera</taxon>
        <taxon>Hemiptera</taxon>
        <taxon>Heteroptera</taxon>
        <taxon>Panheteroptera</taxon>
        <taxon>Cimicomorpha</taxon>
        <taxon>Miridae</taxon>
        <taxon>Mirini</taxon>
        <taxon>Apolygus</taxon>
    </lineage>
</organism>
<comment type="caution">
    <text evidence="1">The sequence shown here is derived from an EMBL/GenBank/DDBJ whole genome shotgun (WGS) entry which is preliminary data.</text>
</comment>
<name>A0A6A4JXM3_APOLU</name>
<dbReference type="OrthoDB" id="8058536at2759"/>
<sequence length="187" mass="21410">MVCSIFEVHQSCSNKAFRSTPINALLAEGGEPPLYLRRKMLLRRDIVRTLADRTHPLHDKYKTWYESSDMVITEGHRQITKVRELLEGMSVYTSDRPLIYTLTTPFSMMSLNIQSEVPGMKHTKAEVSSSQWRAIFREMLVNVYGNHHCIYTDASKNSNGVGVGIYDEDTKQINIKRTSSSLPDPER</sequence>
<dbReference type="EMBL" id="WIXP02000001">
    <property type="protein sequence ID" value="KAF6217393.1"/>
    <property type="molecule type" value="Genomic_DNA"/>
</dbReference>
<gene>
    <name evidence="1" type="ORF">GE061_001748</name>
</gene>
<proteinExistence type="predicted"/>
<reference evidence="1" key="1">
    <citation type="journal article" date="2021" name="Mol. Ecol. Resour.">
        <title>Apolygus lucorum genome provides insights into omnivorousness and mesophyll feeding.</title>
        <authorList>
            <person name="Liu Y."/>
            <person name="Liu H."/>
            <person name="Wang H."/>
            <person name="Huang T."/>
            <person name="Liu B."/>
            <person name="Yang B."/>
            <person name="Yin L."/>
            <person name="Li B."/>
            <person name="Zhang Y."/>
            <person name="Zhang S."/>
            <person name="Jiang F."/>
            <person name="Zhang X."/>
            <person name="Ren Y."/>
            <person name="Wang B."/>
            <person name="Wang S."/>
            <person name="Lu Y."/>
            <person name="Wu K."/>
            <person name="Fan W."/>
            <person name="Wang G."/>
        </authorList>
    </citation>
    <scope>NUCLEOTIDE SEQUENCE</scope>
    <source>
        <strain evidence="1">12Hb</strain>
    </source>
</reference>
<evidence type="ECO:0000313" key="1">
    <source>
        <dbReference type="EMBL" id="KAF6217393.1"/>
    </source>
</evidence>
<protein>
    <submittedName>
        <fullName evidence="1">Uncharacterized protein</fullName>
    </submittedName>
</protein>
<dbReference type="AlphaFoldDB" id="A0A6A4JXM3"/>
<accession>A0A6A4JXM3</accession>
<keyword evidence="2" id="KW-1185">Reference proteome</keyword>